<proteinExistence type="predicted"/>
<comment type="caution">
    <text evidence="1">The sequence shown here is derived from an EMBL/GenBank/DDBJ whole genome shotgun (WGS) entry which is preliminary data.</text>
</comment>
<name>A0ABP6SNJ0_9ACTN</name>
<dbReference type="RefSeq" id="WP_345045512.1">
    <property type="nucleotide sequence ID" value="NZ_BAAAYL010000003.1"/>
</dbReference>
<evidence type="ECO:0000313" key="2">
    <source>
        <dbReference type="Proteomes" id="UP001499990"/>
    </source>
</evidence>
<organism evidence="1 2">
    <name type="scientific">Streptomyces sannanensis</name>
    <dbReference type="NCBI Taxonomy" id="285536"/>
    <lineage>
        <taxon>Bacteria</taxon>
        <taxon>Bacillati</taxon>
        <taxon>Actinomycetota</taxon>
        <taxon>Actinomycetes</taxon>
        <taxon>Kitasatosporales</taxon>
        <taxon>Streptomycetaceae</taxon>
        <taxon>Streptomyces</taxon>
    </lineage>
</organism>
<reference evidence="2" key="1">
    <citation type="journal article" date="2019" name="Int. J. Syst. Evol. Microbiol.">
        <title>The Global Catalogue of Microorganisms (GCM) 10K type strain sequencing project: providing services to taxonomists for standard genome sequencing and annotation.</title>
        <authorList>
            <consortium name="The Broad Institute Genomics Platform"/>
            <consortium name="The Broad Institute Genome Sequencing Center for Infectious Disease"/>
            <person name="Wu L."/>
            <person name="Ma J."/>
        </authorList>
    </citation>
    <scope>NUCLEOTIDE SEQUENCE [LARGE SCALE GENOMIC DNA]</scope>
    <source>
        <strain evidence="2">JCM 9651</strain>
    </source>
</reference>
<accession>A0ABP6SNJ0</accession>
<gene>
    <name evidence="1" type="ORF">GCM10020367_70350</name>
</gene>
<keyword evidence="2" id="KW-1185">Reference proteome</keyword>
<protein>
    <submittedName>
        <fullName evidence="1">Uncharacterized protein</fullName>
    </submittedName>
</protein>
<evidence type="ECO:0000313" key="1">
    <source>
        <dbReference type="EMBL" id="GAA3380965.1"/>
    </source>
</evidence>
<dbReference type="Proteomes" id="UP001499990">
    <property type="component" value="Unassembled WGS sequence"/>
</dbReference>
<sequence length="74" mass="8137">MSALRPGDITDEMIQAVDAAKRQGLQKDLRALAANIRADAEGRYDSAEPGWRAGVEWTLLWIENTAAQLTEGRP</sequence>
<dbReference type="EMBL" id="BAAAYL010000003">
    <property type="protein sequence ID" value="GAA3380965.1"/>
    <property type="molecule type" value="Genomic_DNA"/>
</dbReference>